<keyword evidence="7" id="KW-1185">Reference proteome</keyword>
<dbReference type="FunCoup" id="B4J0L8">
    <property type="interactions" value="36"/>
</dbReference>
<evidence type="ECO:0000256" key="3">
    <source>
        <dbReference type="PIRSR" id="PIRSR617939-1"/>
    </source>
</evidence>
<keyword evidence="2" id="KW-0456">Lyase</keyword>
<evidence type="ECO:0000256" key="5">
    <source>
        <dbReference type="SAM" id="SignalP"/>
    </source>
</evidence>
<dbReference type="Proteomes" id="UP000001070">
    <property type="component" value="Unassembled WGS sequence"/>
</dbReference>
<feature type="binding site" evidence="4">
    <location>
        <position position="173"/>
    </location>
    <ligand>
        <name>substrate</name>
    </ligand>
</feature>
<name>B4J0L8_DROGR</name>
<dbReference type="SUPFAM" id="SSF110857">
    <property type="entry name" value="Gamma-glutamyl cyclotransferase-like"/>
    <property type="match status" value="1"/>
</dbReference>
<dbReference type="OrthoDB" id="2924818at2759"/>
<reference evidence="6 7" key="1">
    <citation type="journal article" date="2007" name="Nature">
        <title>Evolution of genes and genomes on the Drosophila phylogeny.</title>
        <authorList>
            <consortium name="Drosophila 12 Genomes Consortium"/>
            <person name="Clark A.G."/>
            <person name="Eisen M.B."/>
            <person name="Smith D.R."/>
            <person name="Bergman C.M."/>
            <person name="Oliver B."/>
            <person name="Markow T.A."/>
            <person name="Kaufman T.C."/>
            <person name="Kellis M."/>
            <person name="Gelbart W."/>
            <person name="Iyer V.N."/>
            <person name="Pollard D.A."/>
            <person name="Sackton T.B."/>
            <person name="Larracuente A.M."/>
            <person name="Singh N.D."/>
            <person name="Abad J.P."/>
            <person name="Abt D.N."/>
            <person name="Adryan B."/>
            <person name="Aguade M."/>
            <person name="Akashi H."/>
            <person name="Anderson W.W."/>
            <person name="Aquadro C.F."/>
            <person name="Ardell D.H."/>
            <person name="Arguello R."/>
            <person name="Artieri C.G."/>
            <person name="Barbash D.A."/>
            <person name="Barker D."/>
            <person name="Barsanti P."/>
            <person name="Batterham P."/>
            <person name="Batzoglou S."/>
            <person name="Begun D."/>
            <person name="Bhutkar A."/>
            <person name="Blanco E."/>
            <person name="Bosak S.A."/>
            <person name="Bradley R.K."/>
            <person name="Brand A.D."/>
            <person name="Brent M.R."/>
            <person name="Brooks A.N."/>
            <person name="Brown R.H."/>
            <person name="Butlin R.K."/>
            <person name="Caggese C."/>
            <person name="Calvi B.R."/>
            <person name="Bernardo de Carvalho A."/>
            <person name="Caspi A."/>
            <person name="Castrezana S."/>
            <person name="Celniker S.E."/>
            <person name="Chang J.L."/>
            <person name="Chapple C."/>
            <person name="Chatterji S."/>
            <person name="Chinwalla A."/>
            <person name="Civetta A."/>
            <person name="Clifton S.W."/>
            <person name="Comeron J.M."/>
            <person name="Costello J.C."/>
            <person name="Coyne J.A."/>
            <person name="Daub J."/>
            <person name="David R.G."/>
            <person name="Delcher A.L."/>
            <person name="Delehaunty K."/>
            <person name="Do C.B."/>
            <person name="Ebling H."/>
            <person name="Edwards K."/>
            <person name="Eickbush T."/>
            <person name="Evans J.D."/>
            <person name="Filipski A."/>
            <person name="Findeiss S."/>
            <person name="Freyhult E."/>
            <person name="Fulton L."/>
            <person name="Fulton R."/>
            <person name="Garcia A.C."/>
            <person name="Gardiner A."/>
            <person name="Garfield D.A."/>
            <person name="Garvin B.E."/>
            <person name="Gibson G."/>
            <person name="Gilbert D."/>
            <person name="Gnerre S."/>
            <person name="Godfrey J."/>
            <person name="Good R."/>
            <person name="Gotea V."/>
            <person name="Gravely B."/>
            <person name="Greenberg A.J."/>
            <person name="Griffiths-Jones S."/>
            <person name="Gross S."/>
            <person name="Guigo R."/>
            <person name="Gustafson E.A."/>
            <person name="Haerty W."/>
            <person name="Hahn M.W."/>
            <person name="Halligan D.L."/>
            <person name="Halpern A.L."/>
            <person name="Halter G.M."/>
            <person name="Han M.V."/>
            <person name="Heger A."/>
            <person name="Hillier L."/>
            <person name="Hinrichs A.S."/>
            <person name="Holmes I."/>
            <person name="Hoskins R.A."/>
            <person name="Hubisz M.J."/>
            <person name="Hultmark D."/>
            <person name="Huntley M.A."/>
            <person name="Jaffe D.B."/>
            <person name="Jagadeeshan S."/>
            <person name="Jeck W.R."/>
            <person name="Johnson J."/>
            <person name="Jones C.D."/>
            <person name="Jordan W.C."/>
            <person name="Karpen G.H."/>
            <person name="Kataoka E."/>
            <person name="Keightley P.D."/>
            <person name="Kheradpour P."/>
            <person name="Kirkness E.F."/>
            <person name="Koerich L.B."/>
            <person name="Kristiansen K."/>
            <person name="Kudrna D."/>
            <person name="Kulathinal R.J."/>
            <person name="Kumar S."/>
            <person name="Kwok R."/>
            <person name="Lander E."/>
            <person name="Langley C.H."/>
            <person name="Lapoint R."/>
            <person name="Lazzaro B.P."/>
            <person name="Lee S.J."/>
            <person name="Levesque L."/>
            <person name="Li R."/>
            <person name="Lin C.F."/>
            <person name="Lin M.F."/>
            <person name="Lindblad-Toh K."/>
            <person name="Llopart A."/>
            <person name="Long M."/>
            <person name="Low L."/>
            <person name="Lozovsky E."/>
            <person name="Lu J."/>
            <person name="Luo M."/>
            <person name="Machado C.A."/>
            <person name="Makalowski W."/>
            <person name="Marzo M."/>
            <person name="Matsuda M."/>
            <person name="Matzkin L."/>
            <person name="McAllister B."/>
            <person name="McBride C.S."/>
            <person name="McKernan B."/>
            <person name="McKernan K."/>
            <person name="Mendez-Lago M."/>
            <person name="Minx P."/>
            <person name="Mollenhauer M.U."/>
            <person name="Montooth K."/>
            <person name="Mount S.M."/>
            <person name="Mu X."/>
            <person name="Myers E."/>
            <person name="Negre B."/>
            <person name="Newfeld S."/>
            <person name="Nielsen R."/>
            <person name="Noor M.A."/>
            <person name="O'Grady P."/>
            <person name="Pachter L."/>
            <person name="Papaceit M."/>
            <person name="Parisi M.J."/>
            <person name="Parisi M."/>
            <person name="Parts L."/>
            <person name="Pedersen J.S."/>
            <person name="Pesole G."/>
            <person name="Phillippy A.M."/>
            <person name="Ponting C.P."/>
            <person name="Pop M."/>
            <person name="Porcelli D."/>
            <person name="Powell J.R."/>
            <person name="Prohaska S."/>
            <person name="Pruitt K."/>
            <person name="Puig M."/>
            <person name="Quesneville H."/>
            <person name="Ram K.R."/>
            <person name="Rand D."/>
            <person name="Rasmussen M.D."/>
            <person name="Reed L.K."/>
            <person name="Reenan R."/>
            <person name="Reily A."/>
            <person name="Remington K.A."/>
            <person name="Rieger T.T."/>
            <person name="Ritchie M.G."/>
            <person name="Robin C."/>
            <person name="Rogers Y.H."/>
            <person name="Rohde C."/>
            <person name="Rozas J."/>
            <person name="Rubenfield M.J."/>
            <person name="Ruiz A."/>
            <person name="Russo S."/>
            <person name="Salzberg S.L."/>
            <person name="Sanchez-Gracia A."/>
            <person name="Saranga D.J."/>
            <person name="Sato H."/>
            <person name="Schaeffer S.W."/>
            <person name="Schatz M.C."/>
            <person name="Schlenke T."/>
            <person name="Schwartz R."/>
            <person name="Segarra C."/>
            <person name="Singh R.S."/>
            <person name="Sirot L."/>
            <person name="Sirota M."/>
            <person name="Sisneros N.B."/>
            <person name="Smith C.D."/>
            <person name="Smith T.F."/>
            <person name="Spieth J."/>
            <person name="Stage D.E."/>
            <person name="Stark A."/>
            <person name="Stephan W."/>
            <person name="Strausberg R.L."/>
            <person name="Strempel S."/>
            <person name="Sturgill D."/>
            <person name="Sutton G."/>
            <person name="Sutton G.G."/>
            <person name="Tao W."/>
            <person name="Teichmann S."/>
            <person name="Tobari Y.N."/>
            <person name="Tomimura Y."/>
            <person name="Tsolas J.M."/>
            <person name="Valente V.L."/>
            <person name="Venter E."/>
            <person name="Venter J.C."/>
            <person name="Vicario S."/>
            <person name="Vieira F.G."/>
            <person name="Vilella A.J."/>
            <person name="Villasante A."/>
            <person name="Walenz B."/>
            <person name="Wang J."/>
            <person name="Wasserman M."/>
            <person name="Watts T."/>
            <person name="Wilson D."/>
            <person name="Wilson R.K."/>
            <person name="Wing R.A."/>
            <person name="Wolfner M.F."/>
            <person name="Wong A."/>
            <person name="Wong G.K."/>
            <person name="Wu C.I."/>
            <person name="Wu G."/>
            <person name="Yamamoto D."/>
            <person name="Yang H.P."/>
            <person name="Yang S.P."/>
            <person name="Yorke J.A."/>
            <person name="Yoshida K."/>
            <person name="Zdobnov E."/>
            <person name="Zhang P."/>
            <person name="Zhang Y."/>
            <person name="Zimin A.V."/>
            <person name="Baldwin J."/>
            <person name="Abdouelleil A."/>
            <person name="Abdulkadir J."/>
            <person name="Abebe A."/>
            <person name="Abera B."/>
            <person name="Abreu J."/>
            <person name="Acer S.C."/>
            <person name="Aftuck L."/>
            <person name="Alexander A."/>
            <person name="An P."/>
            <person name="Anderson E."/>
            <person name="Anderson S."/>
            <person name="Arachi H."/>
            <person name="Azer M."/>
            <person name="Bachantsang P."/>
            <person name="Barry A."/>
            <person name="Bayul T."/>
            <person name="Berlin A."/>
            <person name="Bessette D."/>
            <person name="Bloom T."/>
            <person name="Blye J."/>
            <person name="Boguslavskiy L."/>
            <person name="Bonnet C."/>
            <person name="Boukhgalter B."/>
            <person name="Bourzgui I."/>
            <person name="Brown A."/>
            <person name="Cahill P."/>
            <person name="Channer S."/>
            <person name="Cheshatsang Y."/>
            <person name="Chuda L."/>
            <person name="Citroen M."/>
            <person name="Collymore A."/>
            <person name="Cooke P."/>
            <person name="Costello M."/>
            <person name="D'Aco K."/>
            <person name="Daza R."/>
            <person name="De Haan G."/>
            <person name="DeGray S."/>
            <person name="DeMaso C."/>
            <person name="Dhargay N."/>
            <person name="Dooley K."/>
            <person name="Dooley E."/>
            <person name="Doricent M."/>
            <person name="Dorje P."/>
            <person name="Dorjee K."/>
            <person name="Dupes A."/>
            <person name="Elong R."/>
            <person name="Falk J."/>
            <person name="Farina A."/>
            <person name="Faro S."/>
            <person name="Ferguson D."/>
            <person name="Fisher S."/>
            <person name="Foley C.D."/>
            <person name="Franke A."/>
            <person name="Friedrich D."/>
            <person name="Gadbois L."/>
            <person name="Gearin G."/>
            <person name="Gearin C.R."/>
            <person name="Giannoukos G."/>
            <person name="Goode T."/>
            <person name="Graham J."/>
            <person name="Grandbois E."/>
            <person name="Grewal S."/>
            <person name="Gyaltsen K."/>
            <person name="Hafez N."/>
            <person name="Hagos B."/>
            <person name="Hall J."/>
            <person name="Henson C."/>
            <person name="Hollinger A."/>
            <person name="Honan T."/>
            <person name="Huard M.D."/>
            <person name="Hughes L."/>
            <person name="Hurhula B."/>
            <person name="Husby M.E."/>
            <person name="Kamat A."/>
            <person name="Kanga B."/>
            <person name="Kashin S."/>
            <person name="Khazanovich D."/>
            <person name="Kisner P."/>
            <person name="Lance K."/>
            <person name="Lara M."/>
            <person name="Lee W."/>
            <person name="Lennon N."/>
            <person name="Letendre F."/>
            <person name="LeVine R."/>
            <person name="Lipovsky A."/>
            <person name="Liu X."/>
            <person name="Liu J."/>
            <person name="Liu S."/>
            <person name="Lokyitsang T."/>
            <person name="Lokyitsang Y."/>
            <person name="Lubonja R."/>
            <person name="Lui A."/>
            <person name="MacDonald P."/>
            <person name="Magnisalis V."/>
            <person name="Maru K."/>
            <person name="Matthews C."/>
            <person name="McCusker W."/>
            <person name="McDonough S."/>
            <person name="Mehta T."/>
            <person name="Meldrim J."/>
            <person name="Meneus L."/>
            <person name="Mihai O."/>
            <person name="Mihalev A."/>
            <person name="Mihova T."/>
            <person name="Mittelman R."/>
            <person name="Mlenga V."/>
            <person name="Montmayeur A."/>
            <person name="Mulrain L."/>
            <person name="Navidi A."/>
            <person name="Naylor J."/>
            <person name="Negash T."/>
            <person name="Nguyen T."/>
            <person name="Nguyen N."/>
            <person name="Nicol R."/>
            <person name="Norbu C."/>
            <person name="Norbu N."/>
            <person name="Novod N."/>
            <person name="O'Neill B."/>
            <person name="Osman S."/>
            <person name="Markiewicz E."/>
            <person name="Oyono O.L."/>
            <person name="Patti C."/>
            <person name="Phunkhang P."/>
            <person name="Pierre F."/>
            <person name="Priest M."/>
            <person name="Raghuraman S."/>
            <person name="Rege F."/>
            <person name="Reyes R."/>
            <person name="Rise C."/>
            <person name="Rogov P."/>
            <person name="Ross K."/>
            <person name="Ryan E."/>
            <person name="Settipalli S."/>
            <person name="Shea T."/>
            <person name="Sherpa N."/>
            <person name="Shi L."/>
            <person name="Shih D."/>
            <person name="Sparrow T."/>
            <person name="Spaulding J."/>
            <person name="Stalker J."/>
            <person name="Stange-Thomann N."/>
            <person name="Stavropoulos S."/>
            <person name="Stone C."/>
            <person name="Strader C."/>
            <person name="Tesfaye S."/>
            <person name="Thomson T."/>
            <person name="Thoulutsang Y."/>
            <person name="Thoulutsang D."/>
            <person name="Topham K."/>
            <person name="Topping I."/>
            <person name="Tsamla T."/>
            <person name="Vassiliev H."/>
            <person name="Vo A."/>
            <person name="Wangchuk T."/>
            <person name="Wangdi T."/>
            <person name="Weiand M."/>
            <person name="Wilkinson J."/>
            <person name="Wilson A."/>
            <person name="Yadav S."/>
            <person name="Young G."/>
            <person name="Yu Q."/>
            <person name="Zembek L."/>
            <person name="Zhong D."/>
            <person name="Zimmer A."/>
            <person name="Zwirko Z."/>
            <person name="Jaffe D.B."/>
            <person name="Alvarez P."/>
            <person name="Brockman W."/>
            <person name="Butler J."/>
            <person name="Chin C."/>
            <person name="Gnerre S."/>
            <person name="Grabherr M."/>
            <person name="Kleber M."/>
            <person name="Mauceli E."/>
            <person name="MacCallum I."/>
        </authorList>
    </citation>
    <scope>NUCLEOTIDE SEQUENCE [LARGE SCALE GENOMIC DNA]</scope>
    <source>
        <strain evidence="7">Tucson 15287-2541.00</strain>
    </source>
</reference>
<evidence type="ECO:0000256" key="2">
    <source>
        <dbReference type="ARBA" id="ARBA00023239"/>
    </source>
</evidence>
<dbReference type="InterPro" id="IPR017939">
    <property type="entry name" value="G-Glutamylcylcotransferase"/>
</dbReference>
<accession>B4J0L8</accession>
<dbReference type="InParanoid" id="B4J0L8"/>
<gene>
    <name evidence="6" type="primary">Dgri\GH17111</name>
    <name evidence="6" type="ORF">Dgri_GH17111</name>
</gene>
<organism evidence="7">
    <name type="scientific">Drosophila grimshawi</name>
    <name type="common">Hawaiian fruit fly</name>
    <name type="synonym">Idiomyia grimshawi</name>
    <dbReference type="NCBI Taxonomy" id="7222"/>
    <lineage>
        <taxon>Eukaryota</taxon>
        <taxon>Metazoa</taxon>
        <taxon>Ecdysozoa</taxon>
        <taxon>Arthropoda</taxon>
        <taxon>Hexapoda</taxon>
        <taxon>Insecta</taxon>
        <taxon>Pterygota</taxon>
        <taxon>Neoptera</taxon>
        <taxon>Endopterygota</taxon>
        <taxon>Diptera</taxon>
        <taxon>Brachycera</taxon>
        <taxon>Muscomorpha</taxon>
        <taxon>Ephydroidea</taxon>
        <taxon>Drosophilidae</taxon>
        <taxon>Drosophila</taxon>
        <taxon>Hawaiian Drosophila</taxon>
    </lineage>
</organism>
<dbReference type="STRING" id="7222.B4J0L8"/>
<protein>
    <recommendedName>
        <fullName evidence="1">gamma-glutamylcyclotransferase</fullName>
        <ecNumber evidence="1">4.3.2.9</ecNumber>
    </recommendedName>
</protein>
<dbReference type="CDD" id="cd06661">
    <property type="entry name" value="GGCT_like"/>
    <property type="match status" value="1"/>
</dbReference>
<evidence type="ECO:0000256" key="4">
    <source>
        <dbReference type="PIRSR" id="PIRSR617939-2"/>
    </source>
</evidence>
<dbReference type="InterPro" id="IPR036568">
    <property type="entry name" value="GGCT-like_sf"/>
</dbReference>
<dbReference type="SMR" id="B4J0L8"/>
<dbReference type="eggNOG" id="KOG4059">
    <property type="taxonomic scope" value="Eukaryota"/>
</dbReference>
<feature type="active site" description="Proton acceptor" evidence="3">
    <location>
        <position position="117"/>
    </location>
</feature>
<sequence length="220" mass="24737">MKVFITLIYIVALSAINGAGADLNINQTYPLAEVHGDKFYYFGFGSNMLAKRIHIQNPSAEIVGPALLEDYRLDFAMVSSVRWDGAVATIVPTRGTLTWGTLWQIDLSKLADIDNQEGVHLGIYRPISVQVKLHGRGTEISTRAYHLVHQPESNLHEMEPDQVPENRQPSKTYLQVLVKGAIESGIPENYVKWLQGLKHNNKTVSKLEETLQVREVELFN</sequence>
<evidence type="ECO:0000313" key="7">
    <source>
        <dbReference type="Proteomes" id="UP000001070"/>
    </source>
</evidence>
<feature type="signal peptide" evidence="5">
    <location>
        <begin position="1"/>
        <end position="21"/>
    </location>
</feature>
<dbReference type="InterPro" id="IPR013024">
    <property type="entry name" value="GGCT-like"/>
</dbReference>
<dbReference type="PANTHER" id="PTHR12935">
    <property type="entry name" value="GAMMA-GLUTAMYLCYCLOTRANSFERASE"/>
    <property type="match status" value="1"/>
</dbReference>
<dbReference type="GO" id="GO:0003839">
    <property type="term" value="F:gamma-glutamylcyclotransferase activity"/>
    <property type="evidence" value="ECO:0007669"/>
    <property type="project" value="UniProtKB-EC"/>
</dbReference>
<feature type="binding site" evidence="4">
    <location>
        <begin position="41"/>
        <end position="46"/>
    </location>
    <ligand>
        <name>substrate</name>
    </ligand>
</feature>
<dbReference type="EMBL" id="CH916366">
    <property type="protein sequence ID" value="EDV97873.1"/>
    <property type="molecule type" value="Genomic_DNA"/>
</dbReference>
<feature type="chain" id="PRO_5002811407" description="gamma-glutamylcyclotransferase" evidence="5">
    <location>
        <begin position="22"/>
        <end position="220"/>
    </location>
</feature>
<evidence type="ECO:0000313" key="6">
    <source>
        <dbReference type="EMBL" id="EDV97873.1"/>
    </source>
</evidence>
<dbReference type="Gene3D" id="3.10.490.10">
    <property type="entry name" value="Gamma-glutamyl cyclotransferase-like"/>
    <property type="match status" value="1"/>
</dbReference>
<dbReference type="PhylomeDB" id="B4J0L8"/>
<dbReference type="Pfam" id="PF13772">
    <property type="entry name" value="AIG2_2"/>
    <property type="match status" value="1"/>
</dbReference>
<dbReference type="AlphaFoldDB" id="B4J0L8"/>
<dbReference type="EC" id="4.3.2.9" evidence="1"/>
<dbReference type="OMA" id="NFHACLP"/>
<evidence type="ECO:0000256" key="1">
    <source>
        <dbReference type="ARBA" id="ARBA00012346"/>
    </source>
</evidence>
<dbReference type="PANTHER" id="PTHR12935:SF0">
    <property type="entry name" value="GAMMA-GLUTAMYLCYCLOTRANSFERASE"/>
    <property type="match status" value="1"/>
</dbReference>
<dbReference type="HOGENOM" id="CLU_048475_2_0_1"/>
<dbReference type="KEGG" id="dgr:6558833"/>
<proteinExistence type="predicted"/>
<keyword evidence="5" id="KW-0732">Signal</keyword>